<dbReference type="SUPFAM" id="SSF52343">
    <property type="entry name" value="Ferredoxin reductase-like, C-terminal NADP-linked domain"/>
    <property type="match status" value="1"/>
</dbReference>
<dbReference type="InterPro" id="IPR013121">
    <property type="entry name" value="Fe_red_NAD-bd_6"/>
</dbReference>
<dbReference type="Gene3D" id="2.40.30.10">
    <property type="entry name" value="Translation factors"/>
    <property type="match status" value="1"/>
</dbReference>
<evidence type="ECO:0000256" key="5">
    <source>
        <dbReference type="ARBA" id="ARBA00023136"/>
    </source>
</evidence>
<organism evidence="8 9">
    <name type="scientific">Aphanomyces invadans</name>
    <dbReference type="NCBI Taxonomy" id="157072"/>
    <lineage>
        <taxon>Eukaryota</taxon>
        <taxon>Sar</taxon>
        <taxon>Stramenopiles</taxon>
        <taxon>Oomycota</taxon>
        <taxon>Saprolegniomycetes</taxon>
        <taxon>Saprolegniales</taxon>
        <taxon>Verrucalvaceae</taxon>
        <taxon>Aphanomyces</taxon>
    </lineage>
</organism>
<keyword evidence="9" id="KW-1185">Reference proteome</keyword>
<dbReference type="InterPro" id="IPR017938">
    <property type="entry name" value="Riboflavin_synthase-like_b-brl"/>
</dbReference>
<feature type="transmembrane region" description="Helical" evidence="6">
    <location>
        <begin position="585"/>
        <end position="605"/>
    </location>
</feature>
<feature type="transmembrane region" description="Helical" evidence="6">
    <location>
        <begin position="192"/>
        <end position="216"/>
    </location>
</feature>
<evidence type="ECO:0000313" key="8">
    <source>
        <dbReference type="EMBL" id="RHY34977.1"/>
    </source>
</evidence>
<keyword evidence="4" id="KW-0560">Oxidoreductase</keyword>
<evidence type="ECO:0000313" key="9">
    <source>
        <dbReference type="Proteomes" id="UP000285060"/>
    </source>
</evidence>
<protein>
    <recommendedName>
        <fullName evidence="7">FAD-binding FR-type domain-containing protein</fullName>
    </recommendedName>
</protein>
<dbReference type="CDD" id="cd06186">
    <property type="entry name" value="NOX_Duox_like_FAD_NADP"/>
    <property type="match status" value="1"/>
</dbReference>
<evidence type="ECO:0000256" key="4">
    <source>
        <dbReference type="ARBA" id="ARBA00023002"/>
    </source>
</evidence>
<evidence type="ECO:0000259" key="7">
    <source>
        <dbReference type="PROSITE" id="PS51384"/>
    </source>
</evidence>
<dbReference type="Pfam" id="PF08022">
    <property type="entry name" value="FAD_binding_8"/>
    <property type="match status" value="1"/>
</dbReference>
<sequence length="739" mass="82447">MAAEYSLQRTPKNADSDVLATSSPLVSKTGFSWFNHSAWCLTAAAQLTAIAFATMYYTPVYRDDIKVAMNGWWGADPNGPRDVWNLLKLDPPGSGHAEMVNMTYVLFLCAGPFFVGVIAYTLGGQLVTAPSRVGHAIFRTLRRKPTWVSLSYGEMLFVLLLTLGNAIVLGWYMKGKWDGLVKKGLHTNDSYVLEALAITLAMNARYTMMFMALPVTRHCYWMDMLNMSYAHGVKYHMWMGVLSLVFIVGHSIGFIVVHVMRDELHDMVLCFDCDLGKEGLMPWINFFGILATSSFIVLGITSIPFVRRHYYQVFKYTHYLFIPAVVFSIVHYYNNILWFYPAITLYIVNRIISQAHSNVPTEVVDVAALPNRVVRLVLRRSTAANGQFTPGAFAYLRVPAISTVQWHPFSISSSPAAHPDTFTIYVKDLGDWTSAFYDHAVVCQTANKLPVVYVDAFYGSKESEVAPHSNVVLVGGGIGVTPLIGMLEEVYESARHATVNRNVWLIWAARDLSLFKEFEPLFTKLRQFDPAGTVFRVKLFLTQAADGAALEYTANHAPLALATREFHPTAPLTAPRPFARALKSVPLQLAAFLTAFLVSWIVLMFSRWTFRIRGGNPANWPIQRIVEVVIIVVGAYVSYIVVGFEKATAPTAKANAASMYLHAHPNAAPATADFVHEFRVEDSRPDLTKLLDAINAEARDEAPIGVFVSGPKSLSDAVDTAARHVNHKRFDVHYEEFEL</sequence>
<dbReference type="VEuPathDB" id="FungiDB:H310_12944"/>
<dbReference type="Pfam" id="PF01794">
    <property type="entry name" value="Ferric_reduct"/>
    <property type="match status" value="1"/>
</dbReference>
<keyword evidence="2 6" id="KW-0812">Transmembrane</keyword>
<dbReference type="SFLD" id="SFLDG01168">
    <property type="entry name" value="Ferric_reductase_subgroup_(FRE"/>
    <property type="match status" value="1"/>
</dbReference>
<dbReference type="InterPro" id="IPR017927">
    <property type="entry name" value="FAD-bd_FR_type"/>
</dbReference>
<feature type="transmembrane region" description="Helical" evidence="6">
    <location>
        <begin position="280"/>
        <end position="306"/>
    </location>
</feature>
<dbReference type="Proteomes" id="UP000285060">
    <property type="component" value="Unassembled WGS sequence"/>
</dbReference>
<dbReference type="AlphaFoldDB" id="A0A418B9T4"/>
<feature type="domain" description="FAD-binding FR-type" evidence="7">
    <location>
        <begin position="356"/>
        <end position="474"/>
    </location>
</feature>
<comment type="subcellular location">
    <subcellularLocation>
        <location evidence="1">Membrane</location>
        <topology evidence="1">Multi-pass membrane protein</topology>
    </subcellularLocation>
</comment>
<dbReference type="EMBL" id="QUSY01000012">
    <property type="protein sequence ID" value="RHY34977.1"/>
    <property type="molecule type" value="Genomic_DNA"/>
</dbReference>
<dbReference type="PANTHER" id="PTHR11972:SF193">
    <property type="entry name" value="FAD-BINDING FR-TYPE DOMAIN-CONTAINING PROTEIN"/>
    <property type="match status" value="1"/>
</dbReference>
<dbReference type="Gene3D" id="3.40.50.80">
    <property type="entry name" value="Nucleotide-binding domain of ferredoxin-NADP reductase (FNR) module"/>
    <property type="match status" value="2"/>
</dbReference>
<dbReference type="SFLD" id="SFLDS00052">
    <property type="entry name" value="Ferric_Reductase_Domain"/>
    <property type="match status" value="1"/>
</dbReference>
<dbReference type="PANTHER" id="PTHR11972">
    <property type="entry name" value="NADPH OXIDASE"/>
    <property type="match status" value="1"/>
</dbReference>
<proteinExistence type="predicted"/>
<keyword evidence="3 6" id="KW-1133">Transmembrane helix</keyword>
<evidence type="ECO:0000256" key="3">
    <source>
        <dbReference type="ARBA" id="ARBA00022989"/>
    </source>
</evidence>
<feature type="transmembrane region" description="Helical" evidence="6">
    <location>
        <begin position="104"/>
        <end position="129"/>
    </location>
</feature>
<dbReference type="Pfam" id="PF08030">
    <property type="entry name" value="NAD_binding_6"/>
    <property type="match status" value="1"/>
</dbReference>
<feature type="transmembrane region" description="Helical" evidence="6">
    <location>
        <begin position="625"/>
        <end position="644"/>
    </location>
</feature>
<comment type="caution">
    <text evidence="8">The sequence shown here is derived from an EMBL/GenBank/DDBJ whole genome shotgun (WGS) entry which is preliminary data.</text>
</comment>
<dbReference type="PROSITE" id="PS51384">
    <property type="entry name" value="FAD_FR"/>
    <property type="match status" value="1"/>
</dbReference>
<dbReference type="InterPro" id="IPR013112">
    <property type="entry name" value="FAD-bd_8"/>
</dbReference>
<dbReference type="InterPro" id="IPR013130">
    <property type="entry name" value="Fe3_Rdtase_TM_dom"/>
</dbReference>
<evidence type="ECO:0000256" key="1">
    <source>
        <dbReference type="ARBA" id="ARBA00004141"/>
    </source>
</evidence>
<dbReference type="GO" id="GO:0016491">
    <property type="term" value="F:oxidoreductase activity"/>
    <property type="evidence" value="ECO:0007669"/>
    <property type="project" value="UniProtKB-KW"/>
</dbReference>
<feature type="transmembrane region" description="Helical" evidence="6">
    <location>
        <begin position="237"/>
        <end position="260"/>
    </location>
</feature>
<evidence type="ECO:0000256" key="6">
    <source>
        <dbReference type="SAM" id="Phobius"/>
    </source>
</evidence>
<accession>A0A418B9T4</accession>
<feature type="transmembrane region" description="Helical" evidence="6">
    <location>
        <begin position="38"/>
        <end position="57"/>
    </location>
</feature>
<keyword evidence="5 6" id="KW-0472">Membrane</keyword>
<feature type="transmembrane region" description="Helical" evidence="6">
    <location>
        <begin position="318"/>
        <end position="340"/>
    </location>
</feature>
<name>A0A418B9T4_9STRA</name>
<evidence type="ECO:0000256" key="2">
    <source>
        <dbReference type="ARBA" id="ARBA00022692"/>
    </source>
</evidence>
<dbReference type="GO" id="GO:0005886">
    <property type="term" value="C:plasma membrane"/>
    <property type="evidence" value="ECO:0007669"/>
    <property type="project" value="TreeGrafter"/>
</dbReference>
<gene>
    <name evidence="8" type="ORF">DYB32_000541</name>
</gene>
<reference evidence="8 9" key="1">
    <citation type="submission" date="2018-08" db="EMBL/GenBank/DDBJ databases">
        <title>Aphanomyces genome sequencing and annotation.</title>
        <authorList>
            <person name="Minardi D."/>
            <person name="Oidtmann B."/>
            <person name="Van Der Giezen M."/>
            <person name="Studholme D.J."/>
        </authorList>
    </citation>
    <scope>NUCLEOTIDE SEQUENCE [LARGE SCALE GENOMIC DNA]</scope>
    <source>
        <strain evidence="8 9">NJM0002</strain>
    </source>
</reference>
<feature type="transmembrane region" description="Helical" evidence="6">
    <location>
        <begin position="150"/>
        <end position="172"/>
    </location>
</feature>
<dbReference type="InterPro" id="IPR039261">
    <property type="entry name" value="FNR_nucleotide-bd"/>
</dbReference>
<dbReference type="InterPro" id="IPR050369">
    <property type="entry name" value="RBOH/FRE"/>
</dbReference>
<dbReference type="SUPFAM" id="SSF63380">
    <property type="entry name" value="Riboflavin synthase domain-like"/>
    <property type="match status" value="1"/>
</dbReference>